<reference evidence="8" key="1">
    <citation type="submission" date="2019-03" db="EMBL/GenBank/DDBJ databases">
        <authorList>
            <person name="Mank J."/>
            <person name="Almeida P."/>
        </authorList>
    </citation>
    <scope>NUCLEOTIDE SEQUENCE</scope>
    <source>
        <strain evidence="8">78183</strain>
    </source>
</reference>
<dbReference type="Gene3D" id="1.50.10.10">
    <property type="match status" value="1"/>
</dbReference>
<evidence type="ECO:0000256" key="6">
    <source>
        <dbReference type="RuleBase" id="RU367047"/>
    </source>
</evidence>
<organism evidence="8">
    <name type="scientific">Salix viminalis</name>
    <name type="common">Common osier</name>
    <name type="synonym">Basket willow</name>
    <dbReference type="NCBI Taxonomy" id="40686"/>
    <lineage>
        <taxon>Eukaryota</taxon>
        <taxon>Viridiplantae</taxon>
        <taxon>Streptophyta</taxon>
        <taxon>Embryophyta</taxon>
        <taxon>Tracheophyta</taxon>
        <taxon>Spermatophyta</taxon>
        <taxon>Magnoliopsida</taxon>
        <taxon>eudicotyledons</taxon>
        <taxon>Gunneridae</taxon>
        <taxon>Pentapetalae</taxon>
        <taxon>rosids</taxon>
        <taxon>fabids</taxon>
        <taxon>Malpighiales</taxon>
        <taxon>Salicaceae</taxon>
        <taxon>Saliceae</taxon>
        <taxon>Salix</taxon>
    </lineage>
</organism>
<sequence length="788" mass="89205">MSTTLRELLVAERESEACSLSEDISDKEDSTTTSPLFSSEEEQSPENLKKNTAPAAFLLDLKLSENLDKEELTKSSEFITLDPATIVDNSFEESEPSYSSVKEVLKTAEESPFSSDLKCKKLSKISSDLKIELVTLTDLIKEPSATLEKVIAKSVEKCEAEGETTVSEESAVITSREVVGGRTTEKDEATVSVQINECVSDNAKSTALTLKQCPSVGVKLDVLDLNIFQRLNGGGLLLSPESCTMVDEAWERLSKSYVYFKGKPVGTLAAMDTSADALNYNQSAYLEYFAELWKFQRDRKFDLCIVYYMYQLDSLKTPQVFVRDFVPSGLACLMKEPPEPEIVRNFLLKTLHLQGLEKRVDNFTLGEGVLPASFKVLYDSDQEKETLLVDFGASAIGRVAPVDSGFWWIILLRSYIKRTRDYALLDRPEVQKGMKLILKLCLSDGFDTFPTLLCADGCSMIDRRMHDYDSNGYSDWQLASMKRFGMEIIEVGVRVHSNLGCQIGIYGYPIEIQALFYFALRCAKQMLKPERDGKEFIERIEKRIAALSYHIQTYYWLDFTQLNNIYRYKTEEYSHTAVNKFNVIPESIPDWVFDFMPLRGGYLIGNVSPARMDFRWFLVGNCIAILSSLVTPAQATAIMDLVEERWEDLIGEMPLKITYPALEGHEWRAVTGFDPKNTRWSYHNGGSWPVLLWLLSAACIKVGRPQIAKRAIELAEQRLSKDGWPEYYDGKTGRYVGKQARKYQTWSIAGYLVAKMMVENPSNLLLISLEEDKKIAKSRIVRSNSSSF</sequence>
<accession>A0A6N2L048</accession>
<dbReference type="EC" id="3.2.1.26" evidence="6"/>
<evidence type="ECO:0000256" key="7">
    <source>
        <dbReference type="SAM" id="MobiDB-lite"/>
    </source>
</evidence>
<gene>
    <name evidence="8" type="ORF">SVIM_LOCUS155048</name>
</gene>
<comment type="catalytic activity">
    <reaction evidence="1 6">
        <text>Hydrolysis of terminal non-reducing beta-D-fructofuranoside residues in beta-D-fructofuranosides.</text>
        <dbReference type="EC" id="3.2.1.26"/>
    </reaction>
</comment>
<dbReference type="SUPFAM" id="SSF48208">
    <property type="entry name" value="Six-hairpin glycosidases"/>
    <property type="match status" value="1"/>
</dbReference>
<dbReference type="GO" id="GO:0033926">
    <property type="term" value="F:endo-alpha-N-acetylgalactosaminidase activity"/>
    <property type="evidence" value="ECO:0007669"/>
    <property type="project" value="UniProtKB-UniRule"/>
</dbReference>
<dbReference type="AlphaFoldDB" id="A0A6N2L048"/>
<dbReference type="InterPro" id="IPR024746">
    <property type="entry name" value="Glyco_hydro_100"/>
</dbReference>
<dbReference type="PANTHER" id="PTHR31916">
    <property type="match status" value="1"/>
</dbReference>
<protein>
    <recommendedName>
        <fullName evidence="6">Alkaline/neutral invertase</fullName>
        <ecNumber evidence="6">3.2.1.26</ecNumber>
    </recommendedName>
</protein>
<name>A0A6N2L048_SALVM</name>
<proteinExistence type="inferred from homology"/>
<dbReference type="InterPro" id="IPR012341">
    <property type="entry name" value="6hp_glycosidase-like_sf"/>
</dbReference>
<comment type="similarity">
    <text evidence="2 6">Belongs to the glycosyl hydrolase 100 family.</text>
</comment>
<keyword evidence="5 6" id="KW-0326">Glycosidase</keyword>
<dbReference type="InterPro" id="IPR008928">
    <property type="entry name" value="6-hairpin_glycosidase_sf"/>
</dbReference>
<evidence type="ECO:0000256" key="3">
    <source>
        <dbReference type="ARBA" id="ARBA00022801"/>
    </source>
</evidence>
<dbReference type="EMBL" id="CAADRP010000913">
    <property type="protein sequence ID" value="VFU33620.1"/>
    <property type="molecule type" value="Genomic_DNA"/>
</dbReference>
<dbReference type="FunFam" id="1.50.10.10:FF:000001">
    <property type="entry name" value="probable alkaline/neutral invertase B"/>
    <property type="match status" value="1"/>
</dbReference>
<comment type="function">
    <text evidence="6">Invertase that cleaves sucrose into glucose and fructose.</text>
</comment>
<evidence type="ECO:0000256" key="2">
    <source>
        <dbReference type="ARBA" id="ARBA00007671"/>
    </source>
</evidence>
<dbReference type="GO" id="GO:0005987">
    <property type="term" value="P:sucrose catabolic process"/>
    <property type="evidence" value="ECO:0007669"/>
    <property type="project" value="TreeGrafter"/>
</dbReference>
<dbReference type="PANTHER" id="PTHR31916:SF37">
    <property type="entry name" value="ALKALINE_NEUTRAL INVERTASE"/>
    <property type="match status" value="1"/>
</dbReference>
<evidence type="ECO:0000256" key="1">
    <source>
        <dbReference type="ARBA" id="ARBA00000094"/>
    </source>
</evidence>
<evidence type="ECO:0000313" key="8">
    <source>
        <dbReference type="EMBL" id="VFU33620.1"/>
    </source>
</evidence>
<keyword evidence="3 6" id="KW-0378">Hydrolase</keyword>
<feature type="region of interest" description="Disordered" evidence="7">
    <location>
        <begin position="12"/>
        <end position="50"/>
    </location>
</feature>
<evidence type="ECO:0000256" key="4">
    <source>
        <dbReference type="ARBA" id="ARBA00023277"/>
    </source>
</evidence>
<keyword evidence="4 6" id="KW-0119">Carbohydrate metabolism</keyword>
<dbReference type="Pfam" id="PF12899">
    <property type="entry name" value="Glyco_hydro_100"/>
    <property type="match status" value="3"/>
</dbReference>
<dbReference type="GO" id="GO:0004575">
    <property type="term" value="F:sucrose alpha-glucosidase activity"/>
    <property type="evidence" value="ECO:0007669"/>
    <property type="project" value="TreeGrafter"/>
</dbReference>
<evidence type="ECO:0000256" key="5">
    <source>
        <dbReference type="ARBA" id="ARBA00023295"/>
    </source>
</evidence>